<name>A0A0F9I901_9ZZZZ</name>
<organism evidence="2">
    <name type="scientific">marine sediment metagenome</name>
    <dbReference type="NCBI Taxonomy" id="412755"/>
    <lineage>
        <taxon>unclassified sequences</taxon>
        <taxon>metagenomes</taxon>
        <taxon>ecological metagenomes</taxon>
    </lineage>
</organism>
<evidence type="ECO:0000256" key="1">
    <source>
        <dbReference type="SAM" id="MobiDB-lite"/>
    </source>
</evidence>
<gene>
    <name evidence="2" type="ORF">LCGC14_1906320</name>
</gene>
<accession>A0A0F9I901</accession>
<sequence>SGDLPLSRRPLVGAEERKKGPLHLRHDREKQMKKEPKRVELRSCRECGELTAADTCPLCGKAIK</sequence>
<evidence type="ECO:0000313" key="2">
    <source>
        <dbReference type="EMBL" id="KKL90280.1"/>
    </source>
</evidence>
<feature type="region of interest" description="Disordered" evidence="1">
    <location>
        <begin position="1"/>
        <end position="36"/>
    </location>
</feature>
<dbReference type="AlphaFoldDB" id="A0A0F9I901"/>
<feature type="non-terminal residue" evidence="2">
    <location>
        <position position="1"/>
    </location>
</feature>
<feature type="compositionally biased region" description="Basic and acidic residues" evidence="1">
    <location>
        <begin position="14"/>
        <end position="36"/>
    </location>
</feature>
<comment type="caution">
    <text evidence="2">The sequence shown here is derived from an EMBL/GenBank/DDBJ whole genome shotgun (WGS) entry which is preliminary data.</text>
</comment>
<proteinExistence type="predicted"/>
<reference evidence="2" key="1">
    <citation type="journal article" date="2015" name="Nature">
        <title>Complex archaea that bridge the gap between prokaryotes and eukaryotes.</title>
        <authorList>
            <person name="Spang A."/>
            <person name="Saw J.H."/>
            <person name="Jorgensen S.L."/>
            <person name="Zaremba-Niedzwiedzka K."/>
            <person name="Martijn J."/>
            <person name="Lind A.E."/>
            <person name="van Eijk R."/>
            <person name="Schleper C."/>
            <person name="Guy L."/>
            <person name="Ettema T.J."/>
        </authorList>
    </citation>
    <scope>NUCLEOTIDE SEQUENCE</scope>
</reference>
<dbReference type="EMBL" id="LAZR01020051">
    <property type="protein sequence ID" value="KKL90280.1"/>
    <property type="molecule type" value="Genomic_DNA"/>
</dbReference>
<protein>
    <submittedName>
        <fullName evidence="2">Uncharacterized protein</fullName>
    </submittedName>
</protein>